<organism evidence="1 2">
    <name type="scientific">Solanum commersonii</name>
    <name type="common">Commerson's wild potato</name>
    <name type="synonym">Commerson's nightshade</name>
    <dbReference type="NCBI Taxonomy" id="4109"/>
    <lineage>
        <taxon>Eukaryota</taxon>
        <taxon>Viridiplantae</taxon>
        <taxon>Streptophyta</taxon>
        <taxon>Embryophyta</taxon>
        <taxon>Tracheophyta</taxon>
        <taxon>Spermatophyta</taxon>
        <taxon>Magnoliopsida</taxon>
        <taxon>eudicotyledons</taxon>
        <taxon>Gunneridae</taxon>
        <taxon>Pentapetalae</taxon>
        <taxon>asterids</taxon>
        <taxon>lamiids</taxon>
        <taxon>Solanales</taxon>
        <taxon>Solanaceae</taxon>
        <taxon>Solanoideae</taxon>
        <taxon>Solaneae</taxon>
        <taxon>Solanum</taxon>
    </lineage>
</organism>
<evidence type="ECO:0000313" key="2">
    <source>
        <dbReference type="Proteomes" id="UP000824120"/>
    </source>
</evidence>
<proteinExistence type="predicted"/>
<protein>
    <submittedName>
        <fullName evidence="1">Uncharacterized protein</fullName>
    </submittedName>
</protein>
<keyword evidence="2" id="KW-1185">Reference proteome</keyword>
<sequence>MIKSSNFLKLANMNRSPIFQLRPSSVKTTGETLALASLAGSPTKRAPLPILLFSWCFSKHQWTIIVYHQNQSPSPLLYLSLHLSSLSCWSVKRHTMQPQPSPHLLFLTSSNQKLRQDSRREDPLSFYNASLPSSLPSEIDNNQTRASLLHAPTSVTHWSLKPTGHYLLGPARVDNFFKLFG</sequence>
<accession>A0A9J5ZUI1</accession>
<gene>
    <name evidence="1" type="ORF">H5410_015476</name>
</gene>
<dbReference type="EMBL" id="JACXVP010000003">
    <property type="protein sequence ID" value="KAG5615652.1"/>
    <property type="molecule type" value="Genomic_DNA"/>
</dbReference>
<comment type="caution">
    <text evidence="1">The sequence shown here is derived from an EMBL/GenBank/DDBJ whole genome shotgun (WGS) entry which is preliminary data.</text>
</comment>
<dbReference type="Proteomes" id="UP000824120">
    <property type="component" value="Chromosome 3"/>
</dbReference>
<name>A0A9J5ZUI1_SOLCO</name>
<reference evidence="1 2" key="1">
    <citation type="submission" date="2020-09" db="EMBL/GenBank/DDBJ databases">
        <title>De no assembly of potato wild relative species, Solanum commersonii.</title>
        <authorList>
            <person name="Cho K."/>
        </authorList>
    </citation>
    <scope>NUCLEOTIDE SEQUENCE [LARGE SCALE GENOMIC DNA]</scope>
    <source>
        <strain evidence="1">LZ3.2</strain>
        <tissue evidence="1">Leaf</tissue>
    </source>
</reference>
<dbReference type="AlphaFoldDB" id="A0A9J5ZUI1"/>
<evidence type="ECO:0000313" key="1">
    <source>
        <dbReference type="EMBL" id="KAG5615652.1"/>
    </source>
</evidence>